<sequence>MNFNAFPCDKLILKSEKTGSLFPKVVRSNLYSFFLVVTK</sequence>
<proteinExistence type="predicted"/>
<accession>A0A2P2PIA7</accession>
<organism evidence="1">
    <name type="scientific">Rhizophora mucronata</name>
    <name type="common">Asiatic mangrove</name>
    <dbReference type="NCBI Taxonomy" id="61149"/>
    <lineage>
        <taxon>Eukaryota</taxon>
        <taxon>Viridiplantae</taxon>
        <taxon>Streptophyta</taxon>
        <taxon>Embryophyta</taxon>
        <taxon>Tracheophyta</taxon>
        <taxon>Spermatophyta</taxon>
        <taxon>Magnoliopsida</taxon>
        <taxon>eudicotyledons</taxon>
        <taxon>Gunneridae</taxon>
        <taxon>Pentapetalae</taxon>
        <taxon>rosids</taxon>
        <taxon>fabids</taxon>
        <taxon>Malpighiales</taxon>
        <taxon>Rhizophoraceae</taxon>
        <taxon>Rhizophora</taxon>
    </lineage>
</organism>
<dbReference type="AlphaFoldDB" id="A0A2P2PIA7"/>
<name>A0A2P2PIA7_RHIMU</name>
<dbReference type="EMBL" id="GGEC01073969">
    <property type="protein sequence ID" value="MBX54453.1"/>
    <property type="molecule type" value="Transcribed_RNA"/>
</dbReference>
<evidence type="ECO:0000313" key="1">
    <source>
        <dbReference type="EMBL" id="MBX54453.1"/>
    </source>
</evidence>
<protein>
    <submittedName>
        <fullName evidence="1">Uncharacterized protein</fullName>
    </submittedName>
</protein>
<reference evidence="1" key="1">
    <citation type="submission" date="2018-02" db="EMBL/GenBank/DDBJ databases">
        <title>Rhizophora mucronata_Transcriptome.</title>
        <authorList>
            <person name="Meera S.P."/>
            <person name="Sreeshan A."/>
            <person name="Augustine A."/>
        </authorList>
    </citation>
    <scope>NUCLEOTIDE SEQUENCE</scope>
    <source>
        <tissue evidence="1">Leaf</tissue>
    </source>
</reference>